<dbReference type="NCBIfam" id="TIGR00188">
    <property type="entry name" value="rnpA"/>
    <property type="match status" value="1"/>
</dbReference>
<accession>A0A7V0NEP1</accession>
<dbReference type="AlphaFoldDB" id="A0A7V0NEP1"/>
<gene>
    <name evidence="7 9" type="primary">rnpA</name>
    <name evidence="9" type="ORF">ENF30_01420</name>
</gene>
<evidence type="ECO:0000256" key="4">
    <source>
        <dbReference type="ARBA" id="ARBA00022759"/>
    </source>
</evidence>
<comment type="subunit">
    <text evidence="7">Consists of a catalytic RNA component (M1 or rnpB) and a protein subunit.</text>
</comment>
<dbReference type="EC" id="3.1.26.5" evidence="7 8"/>
<evidence type="ECO:0000256" key="8">
    <source>
        <dbReference type="NCBIfam" id="TIGR00188"/>
    </source>
</evidence>
<dbReference type="GO" id="GO:0042781">
    <property type="term" value="F:3'-tRNA processing endoribonuclease activity"/>
    <property type="evidence" value="ECO:0007669"/>
    <property type="project" value="TreeGrafter"/>
</dbReference>
<evidence type="ECO:0000256" key="7">
    <source>
        <dbReference type="HAMAP-Rule" id="MF_00227"/>
    </source>
</evidence>
<dbReference type="EMBL" id="DQWQ01000066">
    <property type="protein sequence ID" value="HDD35438.1"/>
    <property type="molecule type" value="Genomic_DNA"/>
</dbReference>
<evidence type="ECO:0000313" key="9">
    <source>
        <dbReference type="EMBL" id="HDD35438.1"/>
    </source>
</evidence>
<dbReference type="GO" id="GO:0000049">
    <property type="term" value="F:tRNA binding"/>
    <property type="evidence" value="ECO:0007669"/>
    <property type="project" value="UniProtKB-UniRule"/>
</dbReference>
<organism evidence="9">
    <name type="scientific">Desulfofervidus auxilii</name>
    <dbReference type="NCBI Taxonomy" id="1621989"/>
    <lineage>
        <taxon>Bacteria</taxon>
        <taxon>Pseudomonadati</taxon>
        <taxon>Thermodesulfobacteriota</taxon>
        <taxon>Candidatus Desulfofervidia</taxon>
        <taxon>Candidatus Desulfofervidales</taxon>
        <taxon>Candidatus Desulfofervidaceae</taxon>
        <taxon>Candidatus Desulfofervidus</taxon>
    </lineage>
</organism>
<dbReference type="PANTHER" id="PTHR33992">
    <property type="entry name" value="RIBONUCLEASE P PROTEIN COMPONENT"/>
    <property type="match status" value="1"/>
</dbReference>
<keyword evidence="2 7" id="KW-0819">tRNA processing</keyword>
<comment type="catalytic activity">
    <reaction evidence="7">
        <text>Endonucleolytic cleavage of RNA, removing 5'-extranucleotides from tRNA precursor.</text>
        <dbReference type="EC" id="3.1.26.5"/>
    </reaction>
</comment>
<evidence type="ECO:0000256" key="3">
    <source>
        <dbReference type="ARBA" id="ARBA00022722"/>
    </source>
</evidence>
<dbReference type="GO" id="GO:0030677">
    <property type="term" value="C:ribonuclease P complex"/>
    <property type="evidence" value="ECO:0007669"/>
    <property type="project" value="TreeGrafter"/>
</dbReference>
<evidence type="ECO:0000256" key="6">
    <source>
        <dbReference type="ARBA" id="ARBA00022884"/>
    </source>
</evidence>
<dbReference type="GO" id="GO:0001682">
    <property type="term" value="P:tRNA 5'-leader removal"/>
    <property type="evidence" value="ECO:0007669"/>
    <property type="project" value="UniProtKB-UniRule"/>
</dbReference>
<sequence length="111" mass="13053">MKLYGFSKKERIRRQKDFLALLKEGERKQTPHFVVFIRPNTLPYARLGIRVGRKVGKAVQRNRLRRLIREFFRQNKYKIGCYDIIIAAKGSAAALNYHQVCEELSNILCVK</sequence>
<dbReference type="HAMAP" id="MF_00227">
    <property type="entry name" value="RNase_P"/>
    <property type="match status" value="1"/>
</dbReference>
<keyword evidence="6 7" id="KW-0694">RNA-binding</keyword>
<dbReference type="InterPro" id="IPR020539">
    <property type="entry name" value="RNase_P_CS"/>
</dbReference>
<comment type="similarity">
    <text evidence="7">Belongs to the RnpA family.</text>
</comment>
<evidence type="ECO:0000256" key="1">
    <source>
        <dbReference type="ARBA" id="ARBA00002663"/>
    </source>
</evidence>
<dbReference type="GO" id="GO:0004526">
    <property type="term" value="F:ribonuclease P activity"/>
    <property type="evidence" value="ECO:0007669"/>
    <property type="project" value="UniProtKB-UniRule"/>
</dbReference>
<comment type="function">
    <text evidence="1 7">RNaseP catalyzes the removal of the 5'-leader sequence from pre-tRNA to produce the mature 5'-terminus. It can also cleave other RNA substrates such as 4.5S RNA. The protein component plays an auxiliary but essential role in vivo by binding to the 5'-leader sequence and broadening the substrate specificity of the ribozyme.</text>
</comment>
<dbReference type="InterPro" id="IPR000100">
    <property type="entry name" value="RNase_P"/>
</dbReference>
<dbReference type="InterPro" id="IPR014721">
    <property type="entry name" value="Ribsml_uS5_D2-typ_fold_subgr"/>
</dbReference>
<proteinExistence type="inferred from homology"/>
<dbReference type="PANTHER" id="PTHR33992:SF1">
    <property type="entry name" value="RIBONUCLEASE P PROTEIN COMPONENT"/>
    <property type="match status" value="1"/>
</dbReference>
<dbReference type="Proteomes" id="UP000885706">
    <property type="component" value="Unassembled WGS sequence"/>
</dbReference>
<dbReference type="PROSITE" id="PS00648">
    <property type="entry name" value="RIBONUCLEASE_P"/>
    <property type="match status" value="1"/>
</dbReference>
<evidence type="ECO:0000256" key="5">
    <source>
        <dbReference type="ARBA" id="ARBA00022801"/>
    </source>
</evidence>
<reference evidence="9" key="1">
    <citation type="journal article" date="2020" name="mSystems">
        <title>Genome- and Community-Level Interaction Insights into Carbon Utilization and Element Cycling Functions of Hydrothermarchaeota in Hydrothermal Sediment.</title>
        <authorList>
            <person name="Zhou Z."/>
            <person name="Liu Y."/>
            <person name="Xu W."/>
            <person name="Pan J."/>
            <person name="Luo Z.H."/>
            <person name="Li M."/>
        </authorList>
    </citation>
    <scope>NUCLEOTIDE SEQUENCE [LARGE SCALE GENOMIC DNA]</scope>
    <source>
        <strain evidence="9">HyVt-113</strain>
    </source>
</reference>
<protein>
    <recommendedName>
        <fullName evidence="7 8">Ribonuclease P protein component</fullName>
        <shortName evidence="7">RNase P protein</shortName>
        <shortName evidence="7">RNaseP protein</shortName>
        <ecNumber evidence="7 8">3.1.26.5</ecNumber>
    </recommendedName>
    <alternativeName>
        <fullName evidence="7">Protein C5</fullName>
    </alternativeName>
</protein>
<dbReference type="Pfam" id="PF00825">
    <property type="entry name" value="Ribonuclease_P"/>
    <property type="match status" value="1"/>
</dbReference>
<dbReference type="Gene3D" id="3.30.230.10">
    <property type="match status" value="1"/>
</dbReference>
<comment type="caution">
    <text evidence="9">The sequence shown here is derived from an EMBL/GenBank/DDBJ whole genome shotgun (WGS) entry which is preliminary data.</text>
</comment>
<keyword evidence="4 7" id="KW-0255">Endonuclease</keyword>
<keyword evidence="3 7" id="KW-0540">Nuclease</keyword>
<dbReference type="SUPFAM" id="SSF54211">
    <property type="entry name" value="Ribosomal protein S5 domain 2-like"/>
    <property type="match status" value="1"/>
</dbReference>
<keyword evidence="5 7" id="KW-0378">Hydrolase</keyword>
<evidence type="ECO:0000256" key="2">
    <source>
        <dbReference type="ARBA" id="ARBA00022694"/>
    </source>
</evidence>
<dbReference type="InterPro" id="IPR020568">
    <property type="entry name" value="Ribosomal_Su5_D2-typ_SF"/>
</dbReference>
<name>A0A7V0NEP1_DESA2</name>